<dbReference type="AlphaFoldDB" id="A0A1E3PA72"/>
<reference evidence="2 3" key="1">
    <citation type="journal article" date="2016" name="Proc. Natl. Acad. Sci. U.S.A.">
        <title>Comparative genomics of biotechnologically important yeasts.</title>
        <authorList>
            <person name="Riley R."/>
            <person name="Haridas S."/>
            <person name="Wolfe K.H."/>
            <person name="Lopes M.R."/>
            <person name="Hittinger C.T."/>
            <person name="Goeker M."/>
            <person name="Salamov A.A."/>
            <person name="Wisecaver J.H."/>
            <person name="Long T.M."/>
            <person name="Calvey C.H."/>
            <person name="Aerts A.L."/>
            <person name="Barry K.W."/>
            <person name="Choi C."/>
            <person name="Clum A."/>
            <person name="Coughlan A.Y."/>
            <person name="Deshpande S."/>
            <person name="Douglass A.P."/>
            <person name="Hanson S.J."/>
            <person name="Klenk H.-P."/>
            <person name="LaButti K.M."/>
            <person name="Lapidus A."/>
            <person name="Lindquist E.A."/>
            <person name="Lipzen A.M."/>
            <person name="Meier-Kolthoff J.P."/>
            <person name="Ohm R.A."/>
            <person name="Otillar R.P."/>
            <person name="Pangilinan J.L."/>
            <person name="Peng Y."/>
            <person name="Rokas A."/>
            <person name="Rosa C.A."/>
            <person name="Scheuner C."/>
            <person name="Sibirny A.A."/>
            <person name="Slot J.C."/>
            <person name="Stielow J.B."/>
            <person name="Sun H."/>
            <person name="Kurtzman C.P."/>
            <person name="Blackwell M."/>
            <person name="Grigoriev I.V."/>
            <person name="Jeffries T.W."/>
        </authorList>
    </citation>
    <scope>NUCLEOTIDE SEQUENCE [LARGE SCALE GENOMIC DNA]</scope>
    <source>
        <strain evidence="3">ATCC 58044 / CBS 1984 / NCYC 433 / NRRL Y-366-8</strain>
    </source>
</reference>
<dbReference type="Proteomes" id="UP000094112">
    <property type="component" value="Unassembled WGS sequence"/>
</dbReference>
<dbReference type="EMBL" id="KV454208">
    <property type="protein sequence ID" value="ODQ62315.1"/>
    <property type="molecule type" value="Genomic_DNA"/>
</dbReference>
<accession>A0A1E3PA72</accession>
<dbReference type="STRING" id="683960.A0A1E3PA72"/>
<feature type="compositionally biased region" description="Acidic residues" evidence="1">
    <location>
        <begin position="100"/>
        <end position="128"/>
    </location>
</feature>
<dbReference type="RefSeq" id="XP_019041522.1">
    <property type="nucleotide sequence ID" value="XM_019184395.1"/>
</dbReference>
<protein>
    <submittedName>
        <fullName evidence="2">Uncharacterized protein</fullName>
    </submittedName>
</protein>
<evidence type="ECO:0000313" key="3">
    <source>
        <dbReference type="Proteomes" id="UP000094112"/>
    </source>
</evidence>
<organism evidence="2 3">
    <name type="scientific">Wickerhamomyces anomalus (strain ATCC 58044 / CBS 1984 / NCYC 433 / NRRL Y-366-8)</name>
    <name type="common">Yeast</name>
    <name type="synonym">Hansenula anomala</name>
    <dbReference type="NCBI Taxonomy" id="683960"/>
    <lineage>
        <taxon>Eukaryota</taxon>
        <taxon>Fungi</taxon>
        <taxon>Dikarya</taxon>
        <taxon>Ascomycota</taxon>
        <taxon>Saccharomycotina</taxon>
        <taxon>Saccharomycetes</taxon>
        <taxon>Phaffomycetales</taxon>
        <taxon>Wickerhamomycetaceae</taxon>
        <taxon>Wickerhamomyces</taxon>
    </lineage>
</organism>
<feature type="compositionally biased region" description="Basic and acidic residues" evidence="1">
    <location>
        <begin position="88"/>
        <end position="99"/>
    </location>
</feature>
<dbReference type="GeneID" id="30201641"/>
<dbReference type="OrthoDB" id="992776at2759"/>
<gene>
    <name evidence="2" type="ORF">WICANDRAFT_76490</name>
</gene>
<evidence type="ECO:0000313" key="2">
    <source>
        <dbReference type="EMBL" id="ODQ62315.1"/>
    </source>
</evidence>
<feature type="compositionally biased region" description="Polar residues" evidence="1">
    <location>
        <begin position="21"/>
        <end position="42"/>
    </location>
</feature>
<sequence>MSLEAALAEESSSVLKRLDPRQTNVSRVRNANDRSLSPHSQLRSTSRGRDRGRSSSRRATSRARSQGEDVNYKWSILFHDPSERFVNLEKPKNRGKNDINSDDEDVDEDDISEEEQLSDEEDDFDYDLNDLKMPNYRLSINEYFKGRSATSNNSSNAAAKGPSTATKLVNSVAKNLHLTTHEDQHIKKEGEKLEQLSEVLALEKGLQDAKSLGNKVPKETIAEVSKRLNDIGFEGERLSVNDLVELENAKDSKYEEYKKTLIDESKLSEVDAQDDDEAVPPKEERIKESEIDVNEENLRVSRTMTLGRFFTKGLRNDSIASYLLYMDLSPESVNSLQYTLGAVVKSGDVLYIINSVNDEDDIEFYKRQSQRLTDLIRIYLNLIQDPKFKLHVVIESLNQTYPKHFLNELIKYLKPRLLIVCYKLITSELNNYISNVPMMIVKRRAKRRRSAV</sequence>
<feature type="compositionally biased region" description="Low complexity" evidence="1">
    <location>
        <begin position="1"/>
        <end position="15"/>
    </location>
</feature>
<feature type="region of interest" description="Disordered" evidence="1">
    <location>
        <begin position="88"/>
        <end position="129"/>
    </location>
</feature>
<proteinExistence type="predicted"/>
<keyword evidence="3" id="KW-1185">Reference proteome</keyword>
<evidence type="ECO:0000256" key="1">
    <source>
        <dbReference type="SAM" id="MobiDB-lite"/>
    </source>
</evidence>
<feature type="region of interest" description="Disordered" evidence="1">
    <location>
        <begin position="1"/>
        <end position="66"/>
    </location>
</feature>
<name>A0A1E3PA72_WICAA</name>